<feature type="region of interest" description="Disordered" evidence="1">
    <location>
        <begin position="114"/>
        <end position="148"/>
    </location>
</feature>
<proteinExistence type="predicted"/>
<accession>U4KYA9</accession>
<protein>
    <submittedName>
        <fullName evidence="2">Uncharacterized protein</fullName>
    </submittedName>
</protein>
<sequence length="160" mass="18237">MTSPRVSRSKLRGIRPPWASRRPPRLTTAPPMESKPPHGKPLETIALINNTTITTERVSPPAPVTPDAVAITVKPTSGTSGTSEDERLTRTEREYQEVLSALQDLKREMKLEREAMRAERRRSRSRGRQLERKVREDQQAERGGSRDTVETVRWWLGDVM</sequence>
<dbReference type="EMBL" id="HF935329">
    <property type="protein sequence ID" value="CCX06961.1"/>
    <property type="molecule type" value="Genomic_DNA"/>
</dbReference>
<dbReference type="AlphaFoldDB" id="U4KYA9"/>
<evidence type="ECO:0000313" key="2">
    <source>
        <dbReference type="EMBL" id="CCX06961.1"/>
    </source>
</evidence>
<evidence type="ECO:0000313" key="3">
    <source>
        <dbReference type="Proteomes" id="UP000018144"/>
    </source>
</evidence>
<reference evidence="2 3" key="1">
    <citation type="journal article" date="2013" name="PLoS Genet.">
        <title>The genome and development-dependent transcriptomes of Pyronema confluens: a window into fungal evolution.</title>
        <authorList>
            <person name="Traeger S."/>
            <person name="Altegoer F."/>
            <person name="Freitag M."/>
            <person name="Gabaldon T."/>
            <person name="Kempken F."/>
            <person name="Kumar A."/>
            <person name="Marcet-Houben M."/>
            <person name="Poggeler S."/>
            <person name="Stajich J.E."/>
            <person name="Nowrousian M."/>
        </authorList>
    </citation>
    <scope>NUCLEOTIDE SEQUENCE [LARGE SCALE GENOMIC DNA]</scope>
    <source>
        <strain evidence="3">CBS 100304</strain>
        <tissue evidence="2">Vegetative mycelium</tissue>
    </source>
</reference>
<gene>
    <name evidence="2" type="ORF">PCON_06548</name>
</gene>
<organism evidence="2 3">
    <name type="scientific">Pyronema omphalodes (strain CBS 100304)</name>
    <name type="common">Pyronema confluens</name>
    <dbReference type="NCBI Taxonomy" id="1076935"/>
    <lineage>
        <taxon>Eukaryota</taxon>
        <taxon>Fungi</taxon>
        <taxon>Dikarya</taxon>
        <taxon>Ascomycota</taxon>
        <taxon>Pezizomycotina</taxon>
        <taxon>Pezizomycetes</taxon>
        <taxon>Pezizales</taxon>
        <taxon>Pyronemataceae</taxon>
        <taxon>Pyronema</taxon>
    </lineage>
</organism>
<keyword evidence="3" id="KW-1185">Reference proteome</keyword>
<feature type="region of interest" description="Disordered" evidence="1">
    <location>
        <begin position="1"/>
        <end position="42"/>
    </location>
</feature>
<evidence type="ECO:0000256" key="1">
    <source>
        <dbReference type="SAM" id="MobiDB-lite"/>
    </source>
</evidence>
<name>U4KYA9_PYROM</name>
<feature type="region of interest" description="Disordered" evidence="1">
    <location>
        <begin position="54"/>
        <end position="91"/>
    </location>
</feature>
<feature type="compositionally biased region" description="Basic and acidic residues" evidence="1">
    <location>
        <begin position="128"/>
        <end position="148"/>
    </location>
</feature>
<dbReference type="Proteomes" id="UP000018144">
    <property type="component" value="Unassembled WGS sequence"/>
</dbReference>